<keyword evidence="2" id="KW-1185">Reference proteome</keyword>
<sequence>MVEKSGLLEVKAGQESVDKDEAALLEAAEYGRERPRARTQPVREAEEVVCVCDIKYLRPVPNQMEQIVIRVLTSAFETAAATELGPKRVFFLFVGVGGGALNAACRGNGGKKS</sequence>
<evidence type="ECO:0008006" key="3">
    <source>
        <dbReference type="Google" id="ProtNLM"/>
    </source>
</evidence>
<evidence type="ECO:0000313" key="1">
    <source>
        <dbReference type="EMBL" id="GFS24542.1"/>
    </source>
</evidence>
<evidence type="ECO:0000313" key="2">
    <source>
        <dbReference type="Proteomes" id="UP000762676"/>
    </source>
</evidence>
<organism evidence="1 2">
    <name type="scientific">Elysia marginata</name>
    <dbReference type="NCBI Taxonomy" id="1093978"/>
    <lineage>
        <taxon>Eukaryota</taxon>
        <taxon>Metazoa</taxon>
        <taxon>Spiralia</taxon>
        <taxon>Lophotrochozoa</taxon>
        <taxon>Mollusca</taxon>
        <taxon>Gastropoda</taxon>
        <taxon>Heterobranchia</taxon>
        <taxon>Euthyneura</taxon>
        <taxon>Panpulmonata</taxon>
        <taxon>Sacoglossa</taxon>
        <taxon>Placobranchoidea</taxon>
        <taxon>Plakobranchidae</taxon>
        <taxon>Elysia</taxon>
    </lineage>
</organism>
<name>A0AAV4JP22_9GAST</name>
<gene>
    <name evidence="1" type="ORF">ElyMa_003418300</name>
</gene>
<comment type="caution">
    <text evidence="1">The sequence shown here is derived from an EMBL/GenBank/DDBJ whole genome shotgun (WGS) entry which is preliminary data.</text>
</comment>
<dbReference type="EMBL" id="BMAT01007031">
    <property type="protein sequence ID" value="GFS24542.1"/>
    <property type="molecule type" value="Genomic_DNA"/>
</dbReference>
<dbReference type="AlphaFoldDB" id="A0AAV4JP22"/>
<proteinExistence type="predicted"/>
<dbReference type="Proteomes" id="UP000762676">
    <property type="component" value="Unassembled WGS sequence"/>
</dbReference>
<reference evidence="1 2" key="1">
    <citation type="journal article" date="2021" name="Elife">
        <title>Chloroplast acquisition without the gene transfer in kleptoplastic sea slugs, Plakobranchus ocellatus.</title>
        <authorList>
            <person name="Maeda T."/>
            <person name="Takahashi S."/>
            <person name="Yoshida T."/>
            <person name="Shimamura S."/>
            <person name="Takaki Y."/>
            <person name="Nagai Y."/>
            <person name="Toyoda A."/>
            <person name="Suzuki Y."/>
            <person name="Arimoto A."/>
            <person name="Ishii H."/>
            <person name="Satoh N."/>
            <person name="Nishiyama T."/>
            <person name="Hasebe M."/>
            <person name="Maruyama T."/>
            <person name="Minagawa J."/>
            <person name="Obokata J."/>
            <person name="Shigenobu S."/>
        </authorList>
    </citation>
    <scope>NUCLEOTIDE SEQUENCE [LARGE SCALE GENOMIC DNA]</scope>
</reference>
<protein>
    <recommendedName>
        <fullName evidence="3">Dynein light chain</fullName>
    </recommendedName>
</protein>
<accession>A0AAV4JP22</accession>